<organism evidence="8 9">
    <name type="scientific">Limnobacter humi</name>
    <dbReference type="NCBI Taxonomy" id="1778671"/>
    <lineage>
        <taxon>Bacteria</taxon>
        <taxon>Pseudomonadati</taxon>
        <taxon>Pseudomonadota</taxon>
        <taxon>Betaproteobacteria</taxon>
        <taxon>Burkholderiales</taxon>
        <taxon>Burkholderiaceae</taxon>
        <taxon>Limnobacter</taxon>
    </lineage>
</organism>
<dbReference type="PANTHER" id="PTHR32322:SF2">
    <property type="entry name" value="EAMA DOMAIN-CONTAINING PROTEIN"/>
    <property type="match status" value="1"/>
</dbReference>
<evidence type="ECO:0000313" key="9">
    <source>
        <dbReference type="Proteomes" id="UP001204142"/>
    </source>
</evidence>
<dbReference type="RefSeq" id="WP_256763245.1">
    <property type="nucleotide sequence ID" value="NZ_JANIGO010000001.1"/>
</dbReference>
<protein>
    <submittedName>
        <fullName evidence="8">DMT family transporter</fullName>
    </submittedName>
</protein>
<dbReference type="InterPro" id="IPR050638">
    <property type="entry name" value="AA-Vitamin_Transporters"/>
</dbReference>
<dbReference type="EMBL" id="JANIGO010000001">
    <property type="protein sequence ID" value="MCQ8895562.1"/>
    <property type="molecule type" value="Genomic_DNA"/>
</dbReference>
<evidence type="ECO:0000256" key="1">
    <source>
        <dbReference type="ARBA" id="ARBA00004141"/>
    </source>
</evidence>
<dbReference type="PANTHER" id="PTHR32322">
    <property type="entry name" value="INNER MEMBRANE TRANSPORTER"/>
    <property type="match status" value="1"/>
</dbReference>
<dbReference type="InterPro" id="IPR000620">
    <property type="entry name" value="EamA_dom"/>
</dbReference>
<feature type="domain" description="EamA" evidence="7">
    <location>
        <begin position="3"/>
        <end position="135"/>
    </location>
</feature>
<dbReference type="Gene3D" id="1.10.3730.20">
    <property type="match status" value="2"/>
</dbReference>
<feature type="domain" description="EamA" evidence="7">
    <location>
        <begin position="148"/>
        <end position="282"/>
    </location>
</feature>
<dbReference type="Pfam" id="PF00892">
    <property type="entry name" value="EamA"/>
    <property type="match status" value="2"/>
</dbReference>
<evidence type="ECO:0000256" key="4">
    <source>
        <dbReference type="ARBA" id="ARBA00022989"/>
    </source>
</evidence>
<evidence type="ECO:0000256" key="3">
    <source>
        <dbReference type="ARBA" id="ARBA00022692"/>
    </source>
</evidence>
<proteinExistence type="inferred from homology"/>
<feature type="transmembrane region" description="Helical" evidence="6">
    <location>
        <begin position="240"/>
        <end position="259"/>
    </location>
</feature>
<feature type="transmembrane region" description="Helical" evidence="6">
    <location>
        <begin position="173"/>
        <end position="197"/>
    </location>
</feature>
<evidence type="ECO:0000256" key="6">
    <source>
        <dbReference type="SAM" id="Phobius"/>
    </source>
</evidence>
<reference evidence="8 9" key="1">
    <citation type="submission" date="2022-07" db="EMBL/GenBank/DDBJ databases">
        <authorList>
            <person name="Xamxidin M."/>
            <person name="Wu M."/>
        </authorList>
    </citation>
    <scope>NUCLEOTIDE SEQUENCE [LARGE SCALE GENOMIC DNA]</scope>
    <source>
        <strain evidence="8 9">NBRC 111650</strain>
    </source>
</reference>
<evidence type="ECO:0000259" key="7">
    <source>
        <dbReference type="Pfam" id="PF00892"/>
    </source>
</evidence>
<sequence length="290" mass="31144">MPIVVLALPFVLIWTSAFPAAKLGLMDSPPLLFLSVRFLIAGALLMAWSALRGDLRWPKGREWLILLVLGWCNHSLYLGLSWTGMGSLSSGLATILISANPIVVAALSALWLKEPLSRTKWLGLCLGFAGVAFIVRSRVGGPADSLHGFVLVLLALFTLASGTVFYKKYPVSMGVVAATGFQIVLSGLTLLPLAIWMEPWSAVQVTPRFLVSLAWMVLVVSIAGYLLWFNMLEKGSASAASVWLFLTPPLGLVAGYLLLDEPLHPLDFIGIVPVVLGIALVTRVEPSPGV</sequence>
<feature type="transmembrane region" description="Helical" evidence="6">
    <location>
        <begin position="63"/>
        <end position="80"/>
    </location>
</feature>
<dbReference type="Proteomes" id="UP001204142">
    <property type="component" value="Unassembled WGS sequence"/>
</dbReference>
<keyword evidence="5 6" id="KW-0472">Membrane</keyword>
<dbReference type="InterPro" id="IPR037185">
    <property type="entry name" value="EmrE-like"/>
</dbReference>
<dbReference type="SUPFAM" id="SSF103481">
    <property type="entry name" value="Multidrug resistance efflux transporter EmrE"/>
    <property type="match status" value="2"/>
</dbReference>
<keyword evidence="3 6" id="KW-0812">Transmembrane</keyword>
<feature type="transmembrane region" description="Helical" evidence="6">
    <location>
        <begin position="145"/>
        <end position="166"/>
    </location>
</feature>
<comment type="subcellular location">
    <subcellularLocation>
        <location evidence="1">Membrane</location>
        <topology evidence="1">Multi-pass membrane protein</topology>
    </subcellularLocation>
</comment>
<feature type="transmembrane region" description="Helical" evidence="6">
    <location>
        <begin position="29"/>
        <end position="51"/>
    </location>
</feature>
<feature type="transmembrane region" description="Helical" evidence="6">
    <location>
        <begin position="209"/>
        <end position="228"/>
    </location>
</feature>
<gene>
    <name evidence="8" type="ORF">NQT62_03785</name>
</gene>
<accession>A0ABT1WDG3</accession>
<comment type="caution">
    <text evidence="8">The sequence shown here is derived from an EMBL/GenBank/DDBJ whole genome shotgun (WGS) entry which is preliminary data.</text>
</comment>
<name>A0ABT1WDG3_9BURK</name>
<comment type="similarity">
    <text evidence="2">Belongs to the EamA transporter family.</text>
</comment>
<evidence type="ECO:0000256" key="5">
    <source>
        <dbReference type="ARBA" id="ARBA00023136"/>
    </source>
</evidence>
<evidence type="ECO:0000256" key="2">
    <source>
        <dbReference type="ARBA" id="ARBA00007362"/>
    </source>
</evidence>
<keyword evidence="4 6" id="KW-1133">Transmembrane helix</keyword>
<feature type="transmembrane region" description="Helical" evidence="6">
    <location>
        <begin position="92"/>
        <end position="112"/>
    </location>
</feature>
<evidence type="ECO:0000313" key="8">
    <source>
        <dbReference type="EMBL" id="MCQ8895562.1"/>
    </source>
</evidence>
<keyword evidence="9" id="KW-1185">Reference proteome</keyword>
<feature type="transmembrane region" description="Helical" evidence="6">
    <location>
        <begin position="121"/>
        <end position="139"/>
    </location>
</feature>